<dbReference type="Gene3D" id="3.30.559.10">
    <property type="entry name" value="Chloramphenicol acetyltransferase-like domain"/>
    <property type="match status" value="3"/>
</dbReference>
<evidence type="ECO:0000256" key="4">
    <source>
        <dbReference type="SAM" id="MobiDB-lite"/>
    </source>
</evidence>
<dbReference type="InterPro" id="IPR041464">
    <property type="entry name" value="TubC_N"/>
</dbReference>
<feature type="domain" description="Carrier" evidence="5">
    <location>
        <begin position="1066"/>
        <end position="1141"/>
    </location>
</feature>
<dbReference type="InterPro" id="IPR023213">
    <property type="entry name" value="CAT-like_dom_sf"/>
</dbReference>
<dbReference type="PROSITE" id="PS00455">
    <property type="entry name" value="AMP_BINDING"/>
    <property type="match status" value="2"/>
</dbReference>
<dbReference type="InterPro" id="IPR000873">
    <property type="entry name" value="AMP-dep_synth/lig_dom"/>
</dbReference>
<gene>
    <name evidence="6" type="ORF">LZC94_21420</name>
</gene>
<dbReference type="Gene3D" id="3.30.300.30">
    <property type="match status" value="2"/>
</dbReference>
<reference evidence="6 7" key="1">
    <citation type="submission" date="2021-12" db="EMBL/GenBank/DDBJ databases">
        <title>Discovery of the Pendulisporaceae a myxobacterial family with distinct sporulation behavior and unique specialized metabolism.</title>
        <authorList>
            <person name="Garcia R."/>
            <person name="Popoff A."/>
            <person name="Bader C.D."/>
            <person name="Loehr J."/>
            <person name="Walesch S."/>
            <person name="Walt C."/>
            <person name="Boldt J."/>
            <person name="Bunk B."/>
            <person name="Haeckl F.J.F.P.J."/>
            <person name="Gunesch A.P."/>
            <person name="Birkelbach J."/>
            <person name="Nuebel U."/>
            <person name="Pietschmann T."/>
            <person name="Bach T."/>
            <person name="Mueller R."/>
        </authorList>
    </citation>
    <scope>NUCLEOTIDE SEQUENCE [LARGE SCALE GENOMIC DNA]</scope>
    <source>
        <strain evidence="6 7">MSr11954</strain>
    </source>
</reference>
<proteinExistence type="predicted"/>
<dbReference type="NCBIfam" id="NF003417">
    <property type="entry name" value="PRK04813.1"/>
    <property type="match status" value="2"/>
</dbReference>
<dbReference type="Gene3D" id="1.10.10.1830">
    <property type="entry name" value="Non-ribosomal peptide synthase, adenylation domain"/>
    <property type="match status" value="1"/>
</dbReference>
<sequence>MSARSWGDEDGRAASRRPATSAGREMGAFELMGQLASLGVNLWVDGGALKFRAPAGVLSASLKEQLRLHKQVIVEALGQAATGDLGSSPIPRAARGDGGLPLSFAQQRLWFLHALEPLSPVYNVPAVLRVIGQLDVRALERSLSAIVARHEVLRTRFVEVAGEPRQRAFEGTAVPLARVELEAEDEEGKRAETARRAREEAERPFDLANEPPLRATILRHSEREHVLLFTMHHIASDGWSMGVLVRELAALYEAYRHERPDPLPALPLQYADYAVWQRQWLSGDVLERQLGYWRKQLEGAPPFLELPTDRPRPAVRSARGAVQPIAWSKSLASELAAMSRRENVTLFTTLLAAFQVLLSRYTGQTDIVVGSPIANRMRPELEGLMGLFVNMLALRTEVSPRSTFRELLARVKDVTLGAYAHQDLPFQRLVEEIAPERGRAHAPIFQVVFAWQNAPASALALPELVLKPEPVETATARFDLSLTLGETDEGIEGSVEYSSDLFDASTIARLMTHYETLLRSILARPDQSVTALPLLTAPEREQMIRTYDGPRPGRPAEPCIHQLFEAQVARTPEAVAVIFGKEQLTYRALNQRANRLARRLRSMGVGPDVRVGICVERSIDMVVGLLGILKAGGAYAPLDPTYPRERLAFMLEDMEAAAVVTQAHLVSTALQSVSQSGKIKNFVHLDGDPPEVWGDDGENPANQTRADNLAYVIYTSGSTGKPKGVENHHRGLVNLLTWFVGEYALGPGDRVAQQAVMGFDACGLELWPALVAGATVYILDEETRLSVPLLAECFARERITVAHLSPVLAEPLVESSPPDLALRALLTGSDKVQRPPRRSPLFRFTNHYGPTETSILATWGPILASEGAEPPPIGRPLAGMCVYVLDRCFDLVPIGVVGELYIGGIGVGRGYAGRPDLTAERFIPDPFARSGARLYRTGDLARRRADGVIEFVGRSDQQVKIRGFRIEVAEVERSLLEHPAVREAAVVVREGGAGGKRLVAYVALDRASDVPVAALRAHLQERLPVFMVPAQIARIERMPISPNGKVDRKALPEPDASSAAMATYVAPATRVEIALAAIWAELIGVARAGRDDHFFALGGHSLLATQLVARVRLTLGVELPLREVFDAPALAEMAERIEAATLERTGRAPLPPIMRRPEGDAPEAALSFGQERMWLLDQLGAGAAYHVSGAVRLDGALQVDRLANALAAVVRRHEVLRSVFEHRDERVQVRVLPFAGIELPSLDLRDLPADARQGAAREHIAREAARPFDLTKGPLVRARVLRLDDRAYVLVFAMHHAVADAWSVGVLVRELAELYRSQPRADGAAGLPALPIQYADYAAWQRRALQGGTLEGLLAYWTRRLDGAPQVLELPTDKPRPTVRSFRGARRALAIPGATAAALEACCRREGVTLFMVSLAAWVTLLARYAGQRDILVGVPIAGRSHVELEALIGFFVNTLVIRVDLAGRPTVREVLAHTRAATLGAYAHQDLPFETLATALAPVRDPSRAPLVQVMFALQNAPMAPLLLGDDIALEPLPSESATAQFDLTMSVAASHGKLVATLEYSTDLFDEPTIERHLDHYVELLAAFPVSLERPVAELPLLGAPEREQTWVGWNDTARAVAPEAVHAFIRAQATRTPEAIAVVAGAEHLTYAALERRANQLAHTLRALGVGPESRVGVCLPRSIDLVVALLGVMKAGAAYLPLDPAYPDARLAFMVRDAELSAVVAPAAWIDRLGMPRARTVCPDADRERLALAPHHDPAIAVTGAHAAYVIYTSGSTGVPKGTVNTHAGLTNRLQWMQQQYGLTPQDRVLQKTPFTFDVSVWEFFWPLMVGARLVLARPDGHRDSRYLLELIGREQITTVHFVPTMLQTFLEEPDHSACAGLARVFCSGEALPAAAASRFFERLPNAALHNLYGPTEAAIDVTAWECRPGDEPISVPIGRPVWNTQLYVLDRELMPVPIGLPGELYLAGIQLARGYLARPDLTADRFIPNPFGAEPGARMYRTGDRVRYRPDGAVEFLGRLDQQVKLRGFRIELGEIEAVLLEHPAVSSALVTMDASPDGARAPRLIAYVVLHDATGEDAARLGEFAATRLADYMVPAAFVVLDAFPLSPSGKIDRKALPVPGAVAKADGTPPRTETEASLLEIFRTVLHAPRAGIHDSFFALGGDSIRAIQAAQAAQRDGRLAFRPRDLFEAPTVARLAARIAEGPHPTDEEAAGPLTPAEVDARVHVETAVYGQERLPDDVEDVLPLTGVQAMVVRAYDSAPPGSGVFHLQQMYEVRARDLSLAGIAEAIELTVRRHPMLRTRLLGPAGADGEVVQIVHRPGPVEVPLEDLTALDPSMQRARLEAALAHDRATRFARDGARGRLLRFHLFALAPDRAIVFVSAHHAVLDGWSNAELLGELAATYAAVRQGTRPMVPAKTNVYRELIALERDALRRDRVTRAFWDEYLVDAPRSRRFAEPLHEAPAHGAPVLATIDPGLAEAAITRAAACGVQLKSLLLAAFARLIAELEEQPSVTLATLANRRTARLSDPWGALGLFWNIVPIRVSPHGDGATPIVAVEAELAAIEPHAWMPFPTITGGDGHGLCTALFNYVHFHNLRVPNARELQVSHATPGHDRYHLPLNCLVSREPRGNGLHTRFEFDPRFFRPSEIARMARRYQEILDELVGHRAPSQPSKHRLDTKGNT</sequence>
<dbReference type="PANTHER" id="PTHR45527:SF1">
    <property type="entry name" value="FATTY ACID SYNTHASE"/>
    <property type="match status" value="1"/>
</dbReference>
<dbReference type="Gene3D" id="3.40.50.980">
    <property type="match status" value="4"/>
</dbReference>
<dbReference type="InterPro" id="IPR010071">
    <property type="entry name" value="AA_adenyl_dom"/>
</dbReference>
<name>A0ABZ2MB62_9BACT</name>
<dbReference type="Gene3D" id="1.10.1200.10">
    <property type="entry name" value="ACP-like"/>
    <property type="match status" value="1"/>
</dbReference>
<dbReference type="SUPFAM" id="SSF56801">
    <property type="entry name" value="Acetyl-CoA synthetase-like"/>
    <property type="match status" value="2"/>
</dbReference>
<dbReference type="InterPro" id="IPR044894">
    <property type="entry name" value="TubC_N_sf"/>
</dbReference>
<dbReference type="InterPro" id="IPR025110">
    <property type="entry name" value="AMP-bd_C"/>
</dbReference>
<dbReference type="Proteomes" id="UP001370348">
    <property type="component" value="Chromosome"/>
</dbReference>
<dbReference type="InterPro" id="IPR029058">
    <property type="entry name" value="AB_hydrolase_fold"/>
</dbReference>
<dbReference type="InterPro" id="IPR020845">
    <property type="entry name" value="AMP-binding_CS"/>
</dbReference>
<comment type="cofactor">
    <cofactor evidence="1">
        <name>pantetheine 4'-phosphate</name>
        <dbReference type="ChEBI" id="CHEBI:47942"/>
    </cofactor>
</comment>
<feature type="region of interest" description="Disordered" evidence="4">
    <location>
        <begin position="184"/>
        <end position="203"/>
    </location>
</feature>
<evidence type="ECO:0000256" key="3">
    <source>
        <dbReference type="ARBA" id="ARBA00022553"/>
    </source>
</evidence>
<evidence type="ECO:0000256" key="1">
    <source>
        <dbReference type="ARBA" id="ARBA00001957"/>
    </source>
</evidence>
<dbReference type="RefSeq" id="WP_394829367.1">
    <property type="nucleotide sequence ID" value="NZ_CP089984.1"/>
</dbReference>
<dbReference type="SMART" id="SM00823">
    <property type="entry name" value="PKS_PP"/>
    <property type="match status" value="2"/>
</dbReference>
<dbReference type="InterPro" id="IPR006162">
    <property type="entry name" value="Ppantetheine_attach_site"/>
</dbReference>
<evidence type="ECO:0000259" key="5">
    <source>
        <dbReference type="PROSITE" id="PS50075"/>
    </source>
</evidence>
<dbReference type="Pfam" id="PF00668">
    <property type="entry name" value="Condensation"/>
    <property type="match status" value="3"/>
</dbReference>
<feature type="compositionally biased region" description="Basic and acidic residues" evidence="4">
    <location>
        <begin position="1"/>
        <end position="13"/>
    </location>
</feature>
<dbReference type="CDD" id="cd19531">
    <property type="entry name" value="LCL_NRPS-like"/>
    <property type="match status" value="2"/>
</dbReference>
<dbReference type="Pfam" id="PF00550">
    <property type="entry name" value="PP-binding"/>
    <property type="match status" value="2"/>
</dbReference>
<organism evidence="6 7">
    <name type="scientific">Pendulispora albinea</name>
    <dbReference type="NCBI Taxonomy" id="2741071"/>
    <lineage>
        <taxon>Bacteria</taxon>
        <taxon>Pseudomonadati</taxon>
        <taxon>Myxococcota</taxon>
        <taxon>Myxococcia</taxon>
        <taxon>Myxococcales</taxon>
        <taxon>Sorangiineae</taxon>
        <taxon>Pendulisporaceae</taxon>
        <taxon>Pendulispora</taxon>
    </lineage>
</organism>
<feature type="compositionally biased region" description="Basic and acidic residues" evidence="4">
    <location>
        <begin position="187"/>
        <end position="203"/>
    </location>
</feature>
<dbReference type="Gene3D" id="2.30.38.10">
    <property type="entry name" value="Luciferase, Domain 3"/>
    <property type="match status" value="2"/>
</dbReference>
<dbReference type="InterPro" id="IPR001242">
    <property type="entry name" value="Condensation_dom"/>
</dbReference>
<dbReference type="Gene3D" id="3.30.559.30">
    <property type="entry name" value="Nonribosomal peptide synthetase, condensation domain"/>
    <property type="match status" value="3"/>
</dbReference>
<dbReference type="PROSITE" id="PS00012">
    <property type="entry name" value="PHOSPHOPANTETHEINE"/>
    <property type="match status" value="2"/>
</dbReference>
<dbReference type="NCBIfam" id="TIGR01733">
    <property type="entry name" value="AA-adenyl-dom"/>
    <property type="match status" value="2"/>
</dbReference>
<dbReference type="InterPro" id="IPR020806">
    <property type="entry name" value="PKS_PP-bd"/>
</dbReference>
<dbReference type="PROSITE" id="PS50075">
    <property type="entry name" value="CARRIER"/>
    <property type="match status" value="2"/>
</dbReference>
<dbReference type="PANTHER" id="PTHR45527">
    <property type="entry name" value="NONRIBOSOMAL PEPTIDE SYNTHETASE"/>
    <property type="match status" value="1"/>
</dbReference>
<evidence type="ECO:0000256" key="2">
    <source>
        <dbReference type="ARBA" id="ARBA00022450"/>
    </source>
</evidence>
<keyword evidence="7" id="KW-1185">Reference proteome</keyword>
<dbReference type="InterPro" id="IPR045851">
    <property type="entry name" value="AMP-bd_C_sf"/>
</dbReference>
<evidence type="ECO:0000313" key="6">
    <source>
        <dbReference type="EMBL" id="WXB19772.1"/>
    </source>
</evidence>
<evidence type="ECO:0000313" key="7">
    <source>
        <dbReference type="Proteomes" id="UP001370348"/>
    </source>
</evidence>
<feature type="domain" description="Carrier" evidence="5">
    <location>
        <begin position="2132"/>
        <end position="2207"/>
    </location>
</feature>
<dbReference type="Gene3D" id="3.40.50.1820">
    <property type="entry name" value="alpha/beta hydrolase"/>
    <property type="match status" value="1"/>
</dbReference>
<dbReference type="CDD" id="cd17646">
    <property type="entry name" value="A_NRPS_AB3403-like"/>
    <property type="match status" value="1"/>
</dbReference>
<protein>
    <submittedName>
        <fullName evidence="6">Amino acid adenylation domain-containing protein</fullName>
    </submittedName>
</protein>
<accession>A0ABZ2MB62</accession>
<dbReference type="InterPro" id="IPR036736">
    <property type="entry name" value="ACP-like_sf"/>
</dbReference>
<dbReference type="InterPro" id="IPR009081">
    <property type="entry name" value="PP-bd_ACP"/>
</dbReference>
<keyword evidence="2" id="KW-0596">Phosphopantetheine</keyword>
<dbReference type="Pfam" id="PF18563">
    <property type="entry name" value="TubC_N"/>
    <property type="match status" value="1"/>
</dbReference>
<dbReference type="CDD" id="cd05930">
    <property type="entry name" value="A_NRPS"/>
    <property type="match status" value="1"/>
</dbReference>
<dbReference type="EMBL" id="CP089984">
    <property type="protein sequence ID" value="WXB19772.1"/>
    <property type="molecule type" value="Genomic_DNA"/>
</dbReference>
<feature type="region of interest" description="Disordered" evidence="4">
    <location>
        <begin position="1"/>
        <end position="21"/>
    </location>
</feature>
<dbReference type="SUPFAM" id="SSF47336">
    <property type="entry name" value="ACP-like"/>
    <property type="match status" value="2"/>
</dbReference>
<dbReference type="SUPFAM" id="SSF52777">
    <property type="entry name" value="CoA-dependent acyltransferases"/>
    <property type="match status" value="6"/>
</dbReference>
<dbReference type="Pfam" id="PF00501">
    <property type="entry name" value="AMP-binding"/>
    <property type="match status" value="2"/>
</dbReference>
<keyword evidence="3" id="KW-0597">Phosphoprotein</keyword>
<dbReference type="Pfam" id="PF13193">
    <property type="entry name" value="AMP-binding_C"/>
    <property type="match status" value="2"/>
</dbReference>